<organism evidence="3">
    <name type="scientific">Caenorhabditis brenneri</name>
    <name type="common">Nematode worm</name>
    <dbReference type="NCBI Taxonomy" id="135651"/>
    <lineage>
        <taxon>Eukaryota</taxon>
        <taxon>Metazoa</taxon>
        <taxon>Ecdysozoa</taxon>
        <taxon>Nematoda</taxon>
        <taxon>Chromadorea</taxon>
        <taxon>Rhabditida</taxon>
        <taxon>Rhabditina</taxon>
        <taxon>Rhabditomorpha</taxon>
        <taxon>Rhabditoidea</taxon>
        <taxon>Rhabditidae</taxon>
        <taxon>Peloderinae</taxon>
        <taxon>Caenorhabditis</taxon>
    </lineage>
</organism>
<name>G0MIA4_CAEBE</name>
<feature type="region of interest" description="Disordered" evidence="1">
    <location>
        <begin position="259"/>
        <end position="312"/>
    </location>
</feature>
<accession>G0MIA4</accession>
<dbReference type="AlphaFoldDB" id="G0MIA4"/>
<feature type="compositionally biased region" description="Basic and acidic residues" evidence="1">
    <location>
        <begin position="8"/>
        <end position="25"/>
    </location>
</feature>
<sequence length="312" mass="36537">MEEAPAPHNDHDYARAPQNGHDHAHALQNDQDDVPAPQNDHDYARAPQIDHDYARAPQNDQNDTPALQNDHDYARVPQNDHDHAHSPQSDHDYARALQNDQNDARAPQNDHDHARAPQNDQNAAPIRNVDDRTIVWVLGLLEQKIIQQRNQIGGAREVIRHYRGLFQRMTAMIIEVDRKYRRARRAGLEVIEHVLHMQEYCILVSNEARNQQTGNIELIALCRILKTHINQCRTKLRLLIDENKAKDDKVERLTKELDEERKKNANKEIKKKRKLRIGSSKLYQMKKKSNKQRRRPVAYGRLRRLTNHRKMH</sequence>
<keyword evidence="3" id="KW-1185">Reference proteome</keyword>
<feature type="compositionally biased region" description="Basic and acidic residues" evidence="1">
    <location>
        <begin position="39"/>
        <end position="54"/>
    </location>
</feature>
<feature type="region of interest" description="Disordered" evidence="1">
    <location>
        <begin position="1"/>
        <end position="90"/>
    </location>
</feature>
<dbReference type="Proteomes" id="UP000008068">
    <property type="component" value="Unassembled WGS sequence"/>
</dbReference>
<reference evidence="3" key="1">
    <citation type="submission" date="2011-07" db="EMBL/GenBank/DDBJ databases">
        <authorList>
            <consortium name="Caenorhabditis brenneri Sequencing and Analysis Consortium"/>
            <person name="Wilson R.K."/>
        </authorList>
    </citation>
    <scope>NUCLEOTIDE SEQUENCE [LARGE SCALE GENOMIC DNA]</scope>
    <source>
        <strain evidence="3">PB2801</strain>
    </source>
</reference>
<protein>
    <submittedName>
        <fullName evidence="2">Uncharacterized protein</fullName>
    </submittedName>
</protein>
<evidence type="ECO:0000256" key="1">
    <source>
        <dbReference type="SAM" id="MobiDB-lite"/>
    </source>
</evidence>
<proteinExistence type="predicted"/>
<evidence type="ECO:0000313" key="2">
    <source>
        <dbReference type="EMBL" id="EGT59575.1"/>
    </source>
</evidence>
<dbReference type="InParanoid" id="G0MIA4"/>
<feature type="compositionally biased region" description="Polar residues" evidence="1">
    <location>
        <begin position="58"/>
        <end position="67"/>
    </location>
</feature>
<feature type="compositionally biased region" description="Basic and acidic residues" evidence="1">
    <location>
        <begin position="69"/>
        <end position="90"/>
    </location>
</feature>
<gene>
    <name evidence="2" type="ORF">CAEBREN_01394</name>
</gene>
<dbReference type="EMBL" id="GL379795">
    <property type="protein sequence ID" value="EGT59575.1"/>
    <property type="molecule type" value="Genomic_DNA"/>
</dbReference>
<feature type="compositionally biased region" description="Basic and acidic residues" evidence="1">
    <location>
        <begin position="259"/>
        <end position="268"/>
    </location>
</feature>
<feature type="compositionally biased region" description="Basic residues" evidence="1">
    <location>
        <begin position="284"/>
        <end position="312"/>
    </location>
</feature>
<dbReference type="HOGENOM" id="CLU_892066_0_0_1"/>
<feature type="region of interest" description="Disordered" evidence="1">
    <location>
        <begin position="102"/>
        <end position="126"/>
    </location>
</feature>
<evidence type="ECO:0000313" key="3">
    <source>
        <dbReference type="Proteomes" id="UP000008068"/>
    </source>
</evidence>